<name>A0A060T502_BLAAD</name>
<feature type="compositionally biased region" description="Basic and acidic residues" evidence="1">
    <location>
        <begin position="240"/>
        <end position="253"/>
    </location>
</feature>
<reference evidence="3" key="1">
    <citation type="submission" date="2014-02" db="EMBL/GenBank/DDBJ databases">
        <authorList>
            <person name="Genoscope - CEA"/>
        </authorList>
    </citation>
    <scope>NUCLEOTIDE SEQUENCE</scope>
    <source>
        <strain evidence="3">LS3</strain>
    </source>
</reference>
<dbReference type="PANTHER" id="PTHR42088">
    <property type="entry name" value="YALI0F10131P"/>
    <property type="match status" value="1"/>
</dbReference>
<feature type="compositionally biased region" description="Basic and acidic residues" evidence="1">
    <location>
        <begin position="115"/>
        <end position="125"/>
    </location>
</feature>
<accession>A0A060T502</accession>
<feature type="region of interest" description="Disordered" evidence="1">
    <location>
        <begin position="602"/>
        <end position="669"/>
    </location>
</feature>
<feature type="compositionally biased region" description="Low complexity" evidence="1">
    <location>
        <begin position="510"/>
        <end position="528"/>
    </location>
</feature>
<feature type="compositionally biased region" description="Polar residues" evidence="1">
    <location>
        <begin position="384"/>
        <end position="399"/>
    </location>
</feature>
<protein>
    <submittedName>
        <fullName evidence="3">ARAD1B00308p</fullName>
    </submittedName>
</protein>
<feature type="region of interest" description="Disordered" evidence="1">
    <location>
        <begin position="14"/>
        <end position="45"/>
    </location>
</feature>
<feature type="compositionally biased region" description="Low complexity" evidence="1">
    <location>
        <begin position="612"/>
        <end position="625"/>
    </location>
</feature>
<sequence>MAVHHLHGFEAPSRTVELGVRDSSKSKSSASSSSTCNNSNTGVCEKPESTNRLAIGLGVGIPIACALIVILILHYRHLRKLKKEELENQHIDVDMDDYENMPYHDSSEKGSNNGSHDRVVEDHESQVGSMRGSTRGGMAPPSLRGPSPFEPYYANAPYLPTVHDNDSKASLEEYSKSIMGVSEHVYPSTASVYSAAASPRMPPPLHHKPGTGSMYSLGRIGSSPSINSGLSQSAYTRHSIDRQDSPFGDHNKLPETVTEGDSGSIGSAHTAEADFDFRNKTDNNNHNHNDKFVLDDEEEDTNSQTGTHEHEPVELHRNDTKHFERVKSVYKEYMDGNVDDDEEDDHHPRQATDQATNRASQVPSVPVPDVPKVPDAVEPESKVIDSSVQDQAQTQSQNDLKVPELESDNGTPQSSSSPPESTTFYDQVSHDEPPKAQPVYENAHENEYPHEIDDARSSVYSARPLDDAASFMGSVRTGHHHPHLPPEAYNMYNYAPPTPVGYGPGSDGRPGSATSSQKSSKPSIPLPKLTALPTPHSLSETENPLSYAPQRRVKTGGGPASPKYSPSYSVLNRSHTGEVLPSPHALRSSVVLTSNLEYAPPKKYQANNRLRSNSLTSPTLPSSGSAYEMSPSAPGSGHSTPRLGSGFSTSLVPDARNDGDLLRPTMDMR</sequence>
<feature type="region of interest" description="Disordered" evidence="1">
    <location>
        <begin position="336"/>
        <end position="461"/>
    </location>
</feature>
<feature type="compositionally biased region" description="Basic and acidic residues" evidence="1">
    <location>
        <begin position="271"/>
        <end position="294"/>
    </location>
</feature>
<dbReference type="AlphaFoldDB" id="A0A060T502"/>
<evidence type="ECO:0000256" key="1">
    <source>
        <dbReference type="SAM" id="MobiDB-lite"/>
    </source>
</evidence>
<proteinExistence type="predicted"/>
<reference evidence="3" key="2">
    <citation type="submission" date="2014-06" db="EMBL/GenBank/DDBJ databases">
        <title>The complete genome of Blastobotrys (Arxula) adeninivorans LS3 - a yeast of biotechnological interest.</title>
        <authorList>
            <person name="Kunze G."/>
            <person name="Gaillardin C."/>
            <person name="Czernicka M."/>
            <person name="Durrens P."/>
            <person name="Martin T."/>
            <person name="Boer E."/>
            <person name="Gabaldon T."/>
            <person name="Cruz J."/>
            <person name="Talla E."/>
            <person name="Marck C."/>
            <person name="Goffeau A."/>
            <person name="Barbe V."/>
            <person name="Baret P."/>
            <person name="Baronian K."/>
            <person name="Beier S."/>
            <person name="Bleykasten C."/>
            <person name="Bode R."/>
            <person name="Casaregola S."/>
            <person name="Despons L."/>
            <person name="Fairhead C."/>
            <person name="Giersberg M."/>
            <person name="Gierski P."/>
            <person name="Hahnel U."/>
            <person name="Hartmann A."/>
            <person name="Jankowska D."/>
            <person name="Jubin C."/>
            <person name="Jung P."/>
            <person name="Lafontaine I."/>
            <person name="Leh-Louis V."/>
            <person name="Lemaire M."/>
            <person name="Marcet-Houben M."/>
            <person name="Mascher M."/>
            <person name="Morel G."/>
            <person name="Richard G.-F."/>
            <person name="Riechen J."/>
            <person name="Sacerdot C."/>
            <person name="Sarkar A."/>
            <person name="Savel G."/>
            <person name="Schacherer J."/>
            <person name="Sherman D."/>
            <person name="Straub M.-L."/>
            <person name="Stein N."/>
            <person name="Thierry A."/>
            <person name="Trautwein-Schult A."/>
            <person name="Westhof E."/>
            <person name="Worch S."/>
            <person name="Dujon B."/>
            <person name="Souciet J.-L."/>
            <person name="Wincker P."/>
            <person name="Scholz U."/>
            <person name="Neuveglise N."/>
        </authorList>
    </citation>
    <scope>NUCLEOTIDE SEQUENCE</scope>
    <source>
        <strain evidence="3">LS3</strain>
    </source>
</reference>
<feature type="region of interest" description="Disordered" evidence="1">
    <location>
        <begin position="100"/>
        <end position="146"/>
    </location>
</feature>
<keyword evidence="2" id="KW-0472">Membrane</keyword>
<dbReference type="EMBL" id="HG937692">
    <property type="protein sequence ID" value="CDP35899.1"/>
    <property type="molecule type" value="Genomic_DNA"/>
</dbReference>
<dbReference type="PANTHER" id="PTHR42088:SF1">
    <property type="entry name" value="YALI0F10131P"/>
    <property type="match status" value="1"/>
</dbReference>
<feature type="region of interest" description="Disordered" evidence="1">
    <location>
        <begin position="240"/>
        <end position="322"/>
    </location>
</feature>
<organism evidence="3">
    <name type="scientific">Blastobotrys adeninivorans</name>
    <name type="common">Yeast</name>
    <name type="synonym">Arxula adeninivorans</name>
    <dbReference type="NCBI Taxonomy" id="409370"/>
    <lineage>
        <taxon>Eukaryota</taxon>
        <taxon>Fungi</taxon>
        <taxon>Dikarya</taxon>
        <taxon>Ascomycota</taxon>
        <taxon>Saccharomycotina</taxon>
        <taxon>Dipodascomycetes</taxon>
        <taxon>Dipodascales</taxon>
        <taxon>Trichomonascaceae</taxon>
        <taxon>Blastobotrys</taxon>
    </lineage>
</organism>
<feature type="transmembrane region" description="Helical" evidence="2">
    <location>
        <begin position="53"/>
        <end position="73"/>
    </location>
</feature>
<keyword evidence="2" id="KW-0812">Transmembrane</keyword>
<feature type="compositionally biased region" description="Basic and acidic residues" evidence="1">
    <location>
        <begin position="655"/>
        <end position="669"/>
    </location>
</feature>
<evidence type="ECO:0000313" key="3">
    <source>
        <dbReference type="EMBL" id="CDP35899.1"/>
    </source>
</evidence>
<evidence type="ECO:0000256" key="2">
    <source>
        <dbReference type="SAM" id="Phobius"/>
    </source>
</evidence>
<keyword evidence="2" id="KW-1133">Transmembrane helix</keyword>
<feature type="compositionally biased region" description="Basic and acidic residues" evidence="1">
    <location>
        <begin position="442"/>
        <end position="456"/>
    </location>
</feature>
<feature type="compositionally biased region" description="Basic and acidic residues" evidence="1">
    <location>
        <begin position="307"/>
        <end position="322"/>
    </location>
</feature>
<gene>
    <name evidence="3" type="ORF">GNLVRS02_ARAD1B00308g</name>
</gene>
<feature type="compositionally biased region" description="Low complexity" evidence="1">
    <location>
        <begin position="411"/>
        <end position="423"/>
    </location>
</feature>
<feature type="region of interest" description="Disordered" evidence="1">
    <location>
        <begin position="500"/>
        <end position="570"/>
    </location>
</feature>